<keyword evidence="3" id="KW-1185">Reference proteome</keyword>
<proteinExistence type="predicted"/>
<dbReference type="AlphaFoldDB" id="A0AAD5QW04"/>
<sequence length="94" mass="10531">MDEIFKHPKPFEPIDHVFCRVTAEWAPPDHCSTHALEIAFVISICLIRFPSIRCLSDDEPRKKAARARAGTRGRGRGGPRGRGRGGPRGRGRDR</sequence>
<comment type="caution">
    <text evidence="2">The sequence shown here is derived from an EMBL/GenBank/DDBJ whole genome shotgun (WGS) entry which is preliminary data.</text>
</comment>
<feature type="region of interest" description="Disordered" evidence="1">
    <location>
        <begin position="58"/>
        <end position="94"/>
    </location>
</feature>
<evidence type="ECO:0000313" key="2">
    <source>
        <dbReference type="EMBL" id="KAJ1363819.1"/>
    </source>
</evidence>
<protein>
    <submittedName>
        <fullName evidence="2">Uncharacterized protein</fullName>
    </submittedName>
</protein>
<feature type="compositionally biased region" description="Basic residues" evidence="1">
    <location>
        <begin position="63"/>
        <end position="94"/>
    </location>
</feature>
<organism evidence="2 3">
    <name type="scientific">Parelaphostrongylus tenuis</name>
    <name type="common">Meningeal worm</name>
    <dbReference type="NCBI Taxonomy" id="148309"/>
    <lineage>
        <taxon>Eukaryota</taxon>
        <taxon>Metazoa</taxon>
        <taxon>Ecdysozoa</taxon>
        <taxon>Nematoda</taxon>
        <taxon>Chromadorea</taxon>
        <taxon>Rhabditida</taxon>
        <taxon>Rhabditina</taxon>
        <taxon>Rhabditomorpha</taxon>
        <taxon>Strongyloidea</taxon>
        <taxon>Metastrongylidae</taxon>
        <taxon>Parelaphostrongylus</taxon>
    </lineage>
</organism>
<evidence type="ECO:0000256" key="1">
    <source>
        <dbReference type="SAM" id="MobiDB-lite"/>
    </source>
</evidence>
<evidence type="ECO:0000313" key="3">
    <source>
        <dbReference type="Proteomes" id="UP001196413"/>
    </source>
</evidence>
<accession>A0AAD5QW04</accession>
<reference evidence="2" key="1">
    <citation type="submission" date="2021-06" db="EMBL/GenBank/DDBJ databases">
        <title>Parelaphostrongylus tenuis whole genome reference sequence.</title>
        <authorList>
            <person name="Garwood T.J."/>
            <person name="Larsen P.A."/>
            <person name="Fountain-Jones N.M."/>
            <person name="Garbe J.R."/>
            <person name="Macchietto M.G."/>
            <person name="Kania S.A."/>
            <person name="Gerhold R.W."/>
            <person name="Richards J.E."/>
            <person name="Wolf T.M."/>
        </authorList>
    </citation>
    <scope>NUCLEOTIDE SEQUENCE</scope>
    <source>
        <strain evidence="2">MNPRO001-30</strain>
        <tissue evidence="2">Meninges</tissue>
    </source>
</reference>
<gene>
    <name evidence="2" type="ORF">KIN20_023764</name>
</gene>
<dbReference type="EMBL" id="JAHQIW010004803">
    <property type="protein sequence ID" value="KAJ1363819.1"/>
    <property type="molecule type" value="Genomic_DNA"/>
</dbReference>
<name>A0AAD5QW04_PARTN</name>
<dbReference type="Proteomes" id="UP001196413">
    <property type="component" value="Unassembled WGS sequence"/>
</dbReference>